<accession>A0A1I2MVL2</accession>
<gene>
    <name evidence="2" type="ORF">SAMN02787118_11435</name>
</gene>
<name>A0A1I2MVL2_9ACTN</name>
<evidence type="ECO:0000256" key="1">
    <source>
        <dbReference type="SAM" id="MobiDB-lite"/>
    </source>
</evidence>
<dbReference type="AlphaFoldDB" id="A0A1I2MVL2"/>
<proteinExistence type="predicted"/>
<feature type="region of interest" description="Disordered" evidence="1">
    <location>
        <begin position="1"/>
        <end position="23"/>
    </location>
</feature>
<sequence length="44" mass="4940">MLVDHIETPDLAPQTYLDDESPEVAVDAPEERAWLPSYQAVRTA</sequence>
<reference evidence="2 3" key="1">
    <citation type="submission" date="2016-10" db="EMBL/GenBank/DDBJ databases">
        <authorList>
            <person name="de Groot N.N."/>
        </authorList>
    </citation>
    <scope>NUCLEOTIDE SEQUENCE [LARGE SCALE GENOMIC DNA]</scope>
    <source>
        <strain evidence="2 3">OK461</strain>
    </source>
</reference>
<protein>
    <submittedName>
        <fullName evidence="2">Uncharacterized protein</fullName>
    </submittedName>
</protein>
<evidence type="ECO:0000313" key="2">
    <source>
        <dbReference type="EMBL" id="SFF95604.1"/>
    </source>
</evidence>
<organism evidence="2 3">
    <name type="scientific">Streptomyces mirabilis</name>
    <dbReference type="NCBI Taxonomy" id="68239"/>
    <lineage>
        <taxon>Bacteria</taxon>
        <taxon>Bacillati</taxon>
        <taxon>Actinomycetota</taxon>
        <taxon>Actinomycetes</taxon>
        <taxon>Kitasatosporales</taxon>
        <taxon>Streptomycetaceae</taxon>
        <taxon>Streptomyces</taxon>
    </lineage>
</organism>
<dbReference type="RefSeq" id="WP_256258596.1">
    <property type="nucleotide sequence ID" value="NZ_FONR01000014.1"/>
</dbReference>
<dbReference type="Proteomes" id="UP000181942">
    <property type="component" value="Unassembled WGS sequence"/>
</dbReference>
<dbReference type="EMBL" id="FONR01000014">
    <property type="protein sequence ID" value="SFF95604.1"/>
    <property type="molecule type" value="Genomic_DNA"/>
</dbReference>
<evidence type="ECO:0000313" key="3">
    <source>
        <dbReference type="Proteomes" id="UP000181942"/>
    </source>
</evidence>